<proteinExistence type="predicted"/>
<dbReference type="Proteomes" id="UP000193136">
    <property type="component" value="Unassembled WGS sequence"/>
</dbReference>
<protein>
    <recommendedName>
        <fullName evidence="3">CO dehydrogenase/acetyl-CoA synthase delta subunit TIM barrel domain-containing protein</fullName>
    </recommendedName>
</protein>
<sequence length="432" mass="46339">MAEPASSQQKCSCGPAESETAKPADNPATSSCCPPRTDSTREDSISSCCSPPTSAVEGSGTPGCCETTTESSCCTEDDTAIRHSWERPGHRLWHFVCGFLPTPVGEVPQVSTRLTTLDHIGRWQMRWGIGRDRYRVAPGLYAVGNPDADSDVLVSANYKLSFDALRRELQGHDLWLLVLETHGINVWCAAGKGTFGTEEIIRRVRETGLDRVVSHRRLIVPQLGAPGVAGHEVRRDCGFKVIYGPVRASDLPAFLDAGYQAGEEMRRVRFSTGDRLILTPVELTGLGRPTLYALLAVLILGGIGPSIFSFNALVHRGGGALLVFIAGLLAGAVITPILLPWLPWRPFAAKGALVGSIIALLTLLIFGRDLGTADGFALLLALPAIASWYAMNFTGSSTFTSPSGVEKEMRRSIPLQAAALLIAAGSWLWAAF</sequence>
<feature type="region of interest" description="Disordered" evidence="1">
    <location>
        <begin position="1"/>
        <end position="44"/>
    </location>
</feature>
<gene>
    <name evidence="4" type="ORF">B5V00_15970</name>
</gene>
<reference evidence="4 5" key="1">
    <citation type="submission" date="2017-03" db="EMBL/GenBank/DDBJ databases">
        <title>Genome sequence of Geothermobacter sp. EPR-M, Deep-Sea Iron Reducer.</title>
        <authorList>
            <person name="Tully B."/>
            <person name="Savalia P."/>
            <person name="Abuyen K."/>
            <person name="Baughan C."/>
            <person name="Romero E."/>
            <person name="Ronkowski C."/>
            <person name="Torres B."/>
            <person name="Tremblay J."/>
            <person name="Trujillo A."/>
            <person name="Tyler M."/>
            <person name="Perez-Rodriguez I."/>
            <person name="Amend J."/>
        </authorList>
    </citation>
    <scope>NUCLEOTIDE SEQUENCE [LARGE SCALE GENOMIC DNA]</scope>
    <source>
        <strain evidence="4 5">EPR-M</strain>
    </source>
</reference>
<keyword evidence="2" id="KW-1133">Transmembrane helix</keyword>
<feature type="transmembrane region" description="Helical" evidence="2">
    <location>
        <begin position="373"/>
        <end position="391"/>
    </location>
</feature>
<dbReference type="Pfam" id="PF03599">
    <property type="entry name" value="CdhD"/>
    <property type="match status" value="1"/>
</dbReference>
<name>A0A1X0XMV0_9BACT</name>
<feature type="transmembrane region" description="Helical" evidence="2">
    <location>
        <begin position="347"/>
        <end position="366"/>
    </location>
</feature>
<keyword evidence="2" id="KW-0812">Transmembrane</keyword>
<dbReference type="Gene3D" id="3.40.50.11600">
    <property type="match status" value="1"/>
</dbReference>
<feature type="transmembrane region" description="Helical" evidence="2">
    <location>
        <begin position="411"/>
        <end position="430"/>
    </location>
</feature>
<comment type="caution">
    <text evidence="4">The sequence shown here is derived from an EMBL/GenBank/DDBJ whole genome shotgun (WGS) entry which is preliminary data.</text>
</comment>
<dbReference type="EMBL" id="NAAD01000033">
    <property type="protein sequence ID" value="ORJ54264.1"/>
    <property type="molecule type" value="Genomic_DNA"/>
</dbReference>
<dbReference type="STRING" id="1969733.B5V00_15970"/>
<keyword evidence="5" id="KW-1185">Reference proteome</keyword>
<dbReference type="AlphaFoldDB" id="A0A1X0XMV0"/>
<dbReference type="NCBIfam" id="NF040863">
    <property type="entry name" value="HgcA_corrinoid"/>
    <property type="match status" value="1"/>
</dbReference>
<feature type="transmembrane region" description="Helical" evidence="2">
    <location>
        <begin position="321"/>
        <end position="341"/>
    </location>
</feature>
<accession>A0A1X0XMV0</accession>
<organism evidence="4 5">
    <name type="scientific">Geothermobacter hydrogeniphilus</name>
    <dbReference type="NCBI Taxonomy" id="1969733"/>
    <lineage>
        <taxon>Bacteria</taxon>
        <taxon>Pseudomonadati</taxon>
        <taxon>Thermodesulfobacteriota</taxon>
        <taxon>Desulfuromonadia</taxon>
        <taxon>Desulfuromonadales</taxon>
        <taxon>Geothermobacteraceae</taxon>
        <taxon>Geothermobacter</taxon>
    </lineage>
</organism>
<feature type="compositionally biased region" description="Polar residues" evidence="1">
    <location>
        <begin position="1"/>
        <end position="11"/>
    </location>
</feature>
<evidence type="ECO:0000259" key="3">
    <source>
        <dbReference type="Pfam" id="PF03599"/>
    </source>
</evidence>
<dbReference type="OrthoDB" id="2079583at2"/>
<evidence type="ECO:0000256" key="1">
    <source>
        <dbReference type="SAM" id="MobiDB-lite"/>
    </source>
</evidence>
<feature type="transmembrane region" description="Helical" evidence="2">
    <location>
        <begin position="291"/>
        <end position="314"/>
    </location>
</feature>
<dbReference type="RefSeq" id="WP_085011808.1">
    <property type="nucleotide sequence ID" value="NZ_NAAD01000033.1"/>
</dbReference>
<evidence type="ECO:0000313" key="4">
    <source>
        <dbReference type="EMBL" id="ORJ54264.1"/>
    </source>
</evidence>
<feature type="domain" description="CO dehydrogenase/acetyl-CoA synthase delta subunit TIM barrel" evidence="3">
    <location>
        <begin position="135"/>
        <end position="253"/>
    </location>
</feature>
<evidence type="ECO:0000313" key="5">
    <source>
        <dbReference type="Proteomes" id="UP000193136"/>
    </source>
</evidence>
<evidence type="ECO:0000256" key="2">
    <source>
        <dbReference type="SAM" id="Phobius"/>
    </source>
</evidence>
<dbReference type="InterPro" id="IPR016041">
    <property type="entry name" value="Ac-CoA_synth_d_su_TIM-brl"/>
</dbReference>
<keyword evidence="2" id="KW-0472">Membrane</keyword>